<reference evidence="2 3" key="1">
    <citation type="submission" date="2017-03" db="EMBL/GenBank/DDBJ databases">
        <title>Genome of the blue death feigning beetle - Asbolus verrucosus.</title>
        <authorList>
            <person name="Rider S.D."/>
        </authorList>
    </citation>
    <scope>NUCLEOTIDE SEQUENCE [LARGE SCALE GENOMIC DNA]</scope>
    <source>
        <strain evidence="2">Butters</strain>
        <tissue evidence="2">Head and leg muscle</tissue>
    </source>
</reference>
<organism evidence="2 3">
    <name type="scientific">Asbolus verrucosus</name>
    <name type="common">Desert ironclad beetle</name>
    <dbReference type="NCBI Taxonomy" id="1661398"/>
    <lineage>
        <taxon>Eukaryota</taxon>
        <taxon>Metazoa</taxon>
        <taxon>Ecdysozoa</taxon>
        <taxon>Arthropoda</taxon>
        <taxon>Hexapoda</taxon>
        <taxon>Insecta</taxon>
        <taxon>Pterygota</taxon>
        <taxon>Neoptera</taxon>
        <taxon>Endopterygota</taxon>
        <taxon>Coleoptera</taxon>
        <taxon>Polyphaga</taxon>
        <taxon>Cucujiformia</taxon>
        <taxon>Tenebrionidae</taxon>
        <taxon>Pimeliinae</taxon>
        <taxon>Asbolus</taxon>
    </lineage>
</organism>
<feature type="non-terminal residue" evidence="2">
    <location>
        <position position="1"/>
    </location>
</feature>
<dbReference type="EMBL" id="QDEB01014351">
    <property type="protein sequence ID" value="RZC41750.1"/>
    <property type="molecule type" value="Genomic_DNA"/>
</dbReference>
<dbReference type="GO" id="GO:0006108">
    <property type="term" value="P:malate metabolic process"/>
    <property type="evidence" value="ECO:0007669"/>
    <property type="project" value="InterPro"/>
</dbReference>
<dbReference type="OrthoDB" id="1510206at2759"/>
<protein>
    <submittedName>
        <fullName evidence="2">Malate dehydrogenase 1B</fullName>
    </submittedName>
</protein>
<dbReference type="GO" id="GO:0016616">
    <property type="term" value="F:oxidoreductase activity, acting on the CH-OH group of donors, NAD or NADP as acceptor"/>
    <property type="evidence" value="ECO:0007669"/>
    <property type="project" value="InterPro"/>
</dbReference>
<sequence length="431" mass="48942">AWLDKINSANHWYHTTSPIVWREINRRGGKAYLIGGLGEFWEYCYDYYGFQSRISKQDLSRMITDNLLIASESKEKKDVVISIIGASSMMMSLLIVELQDCIKLKPKEAVYLRLFDADLHDVDKADYLLEVVDEITPSLKWRPNCISLVSTIAEAVTDCDLLLVIEDFNRHPFETTNDWYRRCMTSMLFLAAEINTYAKRSLRVVLSHDGPLCFNASVLVENCTKIRLANIVAVTADEGMVTISKAAEHVDDLVENFWCPPVWGFSGTSSFVDVGRTVIKAEVCRPYRRTLTRKEGSRLPKGVILPELRVLGHLLKSDDAFYKRVETKKMGLKDISGQAHFAKIRATASLIRLWFAEENSDDIISLGVCSNGSFGFPPGVVFSQAVIQNEKRLWEPFTNFPVSRKATYRIHDISLEIGDLLKKYNLGEKMT</sequence>
<dbReference type="Gene3D" id="3.90.110.10">
    <property type="entry name" value="Lactate dehydrogenase/glycoside hydrolase, family 4, C-terminal"/>
    <property type="match status" value="1"/>
</dbReference>
<dbReference type="PANTHER" id="PTHR23382">
    <property type="entry name" value="MALATE DEHYDROGENASE"/>
    <property type="match status" value="1"/>
</dbReference>
<comment type="caution">
    <text evidence="2">The sequence shown here is derived from an EMBL/GenBank/DDBJ whole genome shotgun (WGS) entry which is preliminary data.</text>
</comment>
<proteinExistence type="predicted"/>
<keyword evidence="1" id="KW-0560">Oxidoreductase</keyword>
<dbReference type="GO" id="GO:0016615">
    <property type="term" value="F:malate dehydrogenase activity"/>
    <property type="evidence" value="ECO:0007669"/>
    <property type="project" value="InterPro"/>
</dbReference>
<dbReference type="InterPro" id="IPR015955">
    <property type="entry name" value="Lactate_DH/Glyco_Ohase_4_C"/>
</dbReference>
<gene>
    <name evidence="2" type="ORF">BDFB_006011</name>
</gene>
<evidence type="ECO:0000313" key="2">
    <source>
        <dbReference type="EMBL" id="RZC41750.1"/>
    </source>
</evidence>
<dbReference type="STRING" id="1661398.A0A482W9A0"/>
<evidence type="ECO:0000256" key="1">
    <source>
        <dbReference type="ARBA" id="ARBA00023002"/>
    </source>
</evidence>
<dbReference type="Gene3D" id="3.40.50.720">
    <property type="entry name" value="NAD(P)-binding Rossmann-like Domain"/>
    <property type="match status" value="1"/>
</dbReference>
<dbReference type="AlphaFoldDB" id="A0A482W9A0"/>
<dbReference type="SUPFAM" id="SSF56327">
    <property type="entry name" value="LDH C-terminal domain-like"/>
    <property type="match status" value="1"/>
</dbReference>
<dbReference type="InterPro" id="IPR010945">
    <property type="entry name" value="Malate_DH_type2"/>
</dbReference>
<dbReference type="Proteomes" id="UP000292052">
    <property type="component" value="Unassembled WGS sequence"/>
</dbReference>
<accession>A0A482W9A0</accession>
<evidence type="ECO:0000313" key="3">
    <source>
        <dbReference type="Proteomes" id="UP000292052"/>
    </source>
</evidence>
<keyword evidence="3" id="KW-1185">Reference proteome</keyword>
<name>A0A482W9A0_ASBVE</name>